<organism evidence="11 12">
    <name type="scientific">Torulaspora globosa</name>
    <dbReference type="NCBI Taxonomy" id="48254"/>
    <lineage>
        <taxon>Eukaryota</taxon>
        <taxon>Fungi</taxon>
        <taxon>Dikarya</taxon>
        <taxon>Ascomycota</taxon>
        <taxon>Saccharomycotina</taxon>
        <taxon>Saccharomycetes</taxon>
        <taxon>Saccharomycetales</taxon>
        <taxon>Saccharomycetaceae</taxon>
        <taxon>Torulaspora</taxon>
    </lineage>
</organism>
<dbReference type="EMBL" id="CP059250">
    <property type="protein sequence ID" value="QLL33566.1"/>
    <property type="molecule type" value="Genomic_DNA"/>
</dbReference>
<dbReference type="RefSeq" id="XP_037140240.1">
    <property type="nucleotide sequence ID" value="XM_037284344.1"/>
</dbReference>
<evidence type="ECO:0000256" key="4">
    <source>
        <dbReference type="ARBA" id="ARBA00017187"/>
    </source>
</evidence>
<dbReference type="InterPro" id="IPR017998">
    <property type="entry name" value="Chaperone_TCP-1"/>
</dbReference>
<dbReference type="InterPro" id="IPR027409">
    <property type="entry name" value="GroEL-like_apical_dom_sf"/>
</dbReference>
<dbReference type="PROSITE" id="PS00751">
    <property type="entry name" value="TCP1_2"/>
    <property type="match status" value="1"/>
</dbReference>
<dbReference type="Gene3D" id="1.10.560.10">
    <property type="entry name" value="GroEL-like equatorial domain"/>
    <property type="match status" value="1"/>
</dbReference>
<gene>
    <name evidence="11" type="ORF">HG536_0E04770</name>
</gene>
<accession>A0A7G3ZJ80</accession>
<dbReference type="InterPro" id="IPR054827">
    <property type="entry name" value="thermosome_alpha"/>
</dbReference>
<keyword evidence="12" id="KW-1185">Reference proteome</keyword>
<dbReference type="NCBIfam" id="NF041083">
    <property type="entry name" value="thermosome_beta"/>
    <property type="match status" value="1"/>
</dbReference>
<dbReference type="InterPro" id="IPR053374">
    <property type="entry name" value="TCP-1_chaperonin"/>
</dbReference>
<dbReference type="GO" id="GO:0016887">
    <property type="term" value="F:ATP hydrolysis activity"/>
    <property type="evidence" value="ECO:0007669"/>
    <property type="project" value="InterPro"/>
</dbReference>
<evidence type="ECO:0000256" key="8">
    <source>
        <dbReference type="ARBA" id="ARBA00023186"/>
    </source>
</evidence>
<keyword evidence="6 9" id="KW-0547">Nucleotide-binding</keyword>
<dbReference type="Gene3D" id="3.30.260.10">
    <property type="entry name" value="TCP-1-like chaperonin intermediate domain"/>
    <property type="match status" value="1"/>
</dbReference>
<dbReference type="AlphaFoldDB" id="A0A7G3ZJ80"/>
<dbReference type="Pfam" id="PF00118">
    <property type="entry name" value="Cpn60_TCP1"/>
    <property type="match status" value="1"/>
</dbReference>
<evidence type="ECO:0000313" key="11">
    <source>
        <dbReference type="EMBL" id="QLL33566.1"/>
    </source>
</evidence>
<comment type="subunit">
    <text evidence="3">Heterooligomeric complex of about 850 to 900 kDa that forms two stacked rings, 12 to 16 nm in diameter.</text>
</comment>
<dbReference type="InterPro" id="IPR027413">
    <property type="entry name" value="GROEL-like_equatorial_sf"/>
</dbReference>
<dbReference type="Proteomes" id="UP000515788">
    <property type="component" value="Chromosome 5"/>
</dbReference>
<dbReference type="InterPro" id="IPR002423">
    <property type="entry name" value="Cpn60/GroEL/TCP-1"/>
</dbReference>
<evidence type="ECO:0000256" key="7">
    <source>
        <dbReference type="ARBA" id="ARBA00022840"/>
    </source>
</evidence>
<evidence type="ECO:0000256" key="5">
    <source>
        <dbReference type="ARBA" id="ARBA00022490"/>
    </source>
</evidence>
<keyword evidence="7 9" id="KW-0067">ATP-binding</keyword>
<dbReference type="FunFam" id="3.50.7.10:FF:000005">
    <property type="entry name" value="T-complex protein 1 subunit gamma"/>
    <property type="match status" value="1"/>
</dbReference>
<dbReference type="NCBIfam" id="TIGR02344">
    <property type="entry name" value="chap_CCT_gamma"/>
    <property type="match status" value="1"/>
</dbReference>
<dbReference type="FunFam" id="1.10.560.10:FF:000085">
    <property type="entry name" value="T-complex protein 1 subunit gamma"/>
    <property type="match status" value="1"/>
</dbReference>
<dbReference type="CDD" id="cd03337">
    <property type="entry name" value="TCP1_gamma"/>
    <property type="match status" value="1"/>
</dbReference>
<evidence type="ECO:0000313" key="12">
    <source>
        <dbReference type="Proteomes" id="UP000515788"/>
    </source>
</evidence>
<dbReference type="PROSITE" id="PS00995">
    <property type="entry name" value="TCP1_3"/>
    <property type="match status" value="1"/>
</dbReference>
<sequence length="539" mass="59159">MQNPTQAPVVFMNTSQERTTGRQAQISNITAAKAVADVIRTCLGPKAMLKMLLDPMGGLVLTNDGHAILREIDVAHPAAKSMLELSRTQDEEVGDGTTTVIILAGEILAQCAPYLIEKNIHPVIIIQALKKALSDALEVIKQVSRPVDVENDSAMKKLIEASIGTKYVSHWSDKMCDLALAAVKTVRVELGDVTAGEAVFEIDTKRYVRVEKIPGGDVLDSRVLKGVLLNKDVVHPKMSRSIQNPRVVLLDCPLEYKKGESQTNIEITNEEDWNRILQIEEEQVKYMCEQILAVKPNVVITEKGVSDLAQHFLLKGGCSVLRRVKKSDNNRIARVTGATIVNRVEDLKESDVGVQCGSFRIELIGDEYFTFLDECQNPKACTIMLRGGSKDILNEIERNLQDAMAVARNVMLAPSLSPGGGATEMAISVKLAERAKQLEGIQQWPYQAVADAMECIPRTLIQNSGGNPIRVLSELRAKHAQGAYTTGIDGDTGKVVDMVDYGIWEPEVIKQQSIKTAIESACLLLRVDDIVSGVRKQEE</sequence>
<dbReference type="GeneID" id="59326762"/>
<dbReference type="GO" id="GO:0005524">
    <property type="term" value="F:ATP binding"/>
    <property type="evidence" value="ECO:0007669"/>
    <property type="project" value="UniProtKB-KW"/>
</dbReference>
<name>A0A7G3ZJ80_9SACH</name>
<keyword evidence="5" id="KW-0963">Cytoplasm</keyword>
<dbReference type="GO" id="GO:0051082">
    <property type="term" value="F:unfolded protein binding"/>
    <property type="evidence" value="ECO:0007669"/>
    <property type="project" value="InterPro"/>
</dbReference>
<dbReference type="SUPFAM" id="SSF52029">
    <property type="entry name" value="GroEL apical domain-like"/>
    <property type="match status" value="1"/>
</dbReference>
<dbReference type="InterPro" id="IPR002194">
    <property type="entry name" value="Chaperonin_TCP-1_CS"/>
</dbReference>
<proteinExistence type="inferred from homology"/>
<protein>
    <recommendedName>
        <fullName evidence="4 10">T-complex protein 1 subunit gamma</fullName>
    </recommendedName>
</protein>
<keyword evidence="8 9" id="KW-0143">Chaperone</keyword>
<dbReference type="NCBIfam" id="NF041082">
    <property type="entry name" value="thermosome_alpha"/>
    <property type="match status" value="1"/>
</dbReference>
<dbReference type="PANTHER" id="PTHR11353">
    <property type="entry name" value="CHAPERONIN"/>
    <property type="match status" value="1"/>
</dbReference>
<dbReference type="SUPFAM" id="SSF48592">
    <property type="entry name" value="GroEL equatorial domain-like"/>
    <property type="match status" value="1"/>
</dbReference>
<evidence type="ECO:0000256" key="9">
    <source>
        <dbReference type="RuleBase" id="RU004187"/>
    </source>
</evidence>
<dbReference type="PRINTS" id="PR00304">
    <property type="entry name" value="TCOMPLEXTCP1"/>
</dbReference>
<evidence type="ECO:0000256" key="3">
    <source>
        <dbReference type="ARBA" id="ARBA00011531"/>
    </source>
</evidence>
<dbReference type="GO" id="GO:0140662">
    <property type="term" value="F:ATP-dependent protein folding chaperone"/>
    <property type="evidence" value="ECO:0007669"/>
    <property type="project" value="InterPro"/>
</dbReference>
<dbReference type="PROSITE" id="PS00750">
    <property type="entry name" value="TCP1_1"/>
    <property type="match status" value="1"/>
</dbReference>
<evidence type="ECO:0000256" key="2">
    <source>
        <dbReference type="ARBA" id="ARBA00008020"/>
    </source>
</evidence>
<evidence type="ECO:0000256" key="10">
    <source>
        <dbReference type="RuleBase" id="RU004191"/>
    </source>
</evidence>
<reference evidence="11 12" key="1">
    <citation type="submission" date="2020-06" db="EMBL/GenBank/DDBJ databases">
        <title>The yeast mating-type switching endonuclease HO is a domesticated member of an unorthodox homing genetic element family.</title>
        <authorList>
            <person name="Coughlan A.Y."/>
            <person name="Lombardi L."/>
            <person name="Braun-Galleani S."/>
            <person name="Martos A.R."/>
            <person name="Galeote V."/>
            <person name="Bigey F."/>
            <person name="Dequin S."/>
            <person name="Byrne K.P."/>
            <person name="Wolfe K.H."/>
        </authorList>
    </citation>
    <scope>NUCLEOTIDE SEQUENCE [LARGE SCALE GENOMIC DNA]</scope>
    <source>
        <strain evidence="11 12">CBS764</strain>
    </source>
</reference>
<dbReference type="GO" id="GO:0005832">
    <property type="term" value="C:chaperonin-containing T-complex"/>
    <property type="evidence" value="ECO:0007669"/>
    <property type="project" value="UniProtKB-ARBA"/>
</dbReference>
<dbReference type="Gene3D" id="3.50.7.10">
    <property type="entry name" value="GroEL"/>
    <property type="match status" value="1"/>
</dbReference>
<dbReference type="InterPro" id="IPR012719">
    <property type="entry name" value="Chap_CCT_gamma"/>
</dbReference>
<comment type="subcellular location">
    <subcellularLocation>
        <location evidence="1">Cytoplasm</location>
    </subcellularLocation>
</comment>
<dbReference type="SUPFAM" id="SSF54849">
    <property type="entry name" value="GroEL-intermediate domain like"/>
    <property type="match status" value="1"/>
</dbReference>
<dbReference type="OrthoDB" id="10248520at2759"/>
<dbReference type="InterPro" id="IPR027410">
    <property type="entry name" value="TCP-1-like_intermed_sf"/>
</dbReference>
<comment type="similarity">
    <text evidence="2 9">Belongs to the TCP-1 chaperonin family.</text>
</comment>
<evidence type="ECO:0000256" key="1">
    <source>
        <dbReference type="ARBA" id="ARBA00004496"/>
    </source>
</evidence>
<dbReference type="KEGG" id="tgb:HG536_0E04770"/>
<evidence type="ECO:0000256" key="6">
    <source>
        <dbReference type="ARBA" id="ARBA00022741"/>
    </source>
</evidence>